<dbReference type="PRINTS" id="PR00364">
    <property type="entry name" value="DISEASERSIST"/>
</dbReference>
<comment type="caution">
    <text evidence="3">The sequence shown here is derived from an EMBL/GenBank/DDBJ whole genome shotgun (WGS) entry which is preliminary data.</text>
</comment>
<organism evidence="3 4">
    <name type="scientific">Eucalyptus globulus</name>
    <name type="common">Tasmanian blue gum</name>
    <dbReference type="NCBI Taxonomy" id="34317"/>
    <lineage>
        <taxon>Eukaryota</taxon>
        <taxon>Viridiplantae</taxon>
        <taxon>Streptophyta</taxon>
        <taxon>Embryophyta</taxon>
        <taxon>Tracheophyta</taxon>
        <taxon>Spermatophyta</taxon>
        <taxon>Magnoliopsida</taxon>
        <taxon>eudicotyledons</taxon>
        <taxon>Gunneridae</taxon>
        <taxon>Pentapetalae</taxon>
        <taxon>rosids</taxon>
        <taxon>malvids</taxon>
        <taxon>Myrtales</taxon>
        <taxon>Myrtaceae</taxon>
        <taxon>Myrtoideae</taxon>
        <taxon>Eucalypteae</taxon>
        <taxon>Eucalyptus</taxon>
    </lineage>
</organism>
<keyword evidence="1" id="KW-0812">Transmembrane</keyword>
<proteinExistence type="predicted"/>
<evidence type="ECO:0000256" key="1">
    <source>
        <dbReference type="SAM" id="Phobius"/>
    </source>
</evidence>
<dbReference type="SUPFAM" id="SSF52540">
    <property type="entry name" value="P-loop containing nucleoside triphosphate hydrolases"/>
    <property type="match status" value="1"/>
</dbReference>
<evidence type="ECO:0000259" key="2">
    <source>
        <dbReference type="PROSITE" id="PS50104"/>
    </source>
</evidence>
<reference evidence="3 4" key="1">
    <citation type="submission" date="2024-11" db="EMBL/GenBank/DDBJ databases">
        <title>Chromosome-level genome assembly of Eucalyptus globulus Labill. provides insights into its genome evolution.</title>
        <authorList>
            <person name="Li X."/>
        </authorList>
    </citation>
    <scope>NUCLEOTIDE SEQUENCE [LARGE SCALE GENOMIC DNA]</scope>
    <source>
        <strain evidence="3">CL2024</strain>
        <tissue evidence="3">Fresh tender leaves</tissue>
    </source>
</reference>
<dbReference type="InterPro" id="IPR002182">
    <property type="entry name" value="NB-ARC"/>
</dbReference>
<protein>
    <recommendedName>
        <fullName evidence="2">TIR domain-containing protein</fullName>
    </recommendedName>
</protein>
<dbReference type="PROSITE" id="PS50104">
    <property type="entry name" value="TIR"/>
    <property type="match status" value="1"/>
</dbReference>
<dbReference type="PANTHER" id="PTHR11017">
    <property type="entry name" value="LEUCINE-RICH REPEAT-CONTAINING PROTEIN"/>
    <property type="match status" value="1"/>
</dbReference>
<feature type="domain" description="TIR" evidence="2">
    <location>
        <begin position="68"/>
        <end position="234"/>
    </location>
</feature>
<dbReference type="Pfam" id="PF00931">
    <property type="entry name" value="NB-ARC"/>
    <property type="match status" value="1"/>
</dbReference>
<keyword evidence="1" id="KW-1133">Transmembrane helix</keyword>
<dbReference type="SMART" id="SM00255">
    <property type="entry name" value="TIR"/>
    <property type="match status" value="1"/>
</dbReference>
<dbReference type="AlphaFoldDB" id="A0ABD3L475"/>
<evidence type="ECO:0000313" key="4">
    <source>
        <dbReference type="Proteomes" id="UP001634007"/>
    </source>
</evidence>
<dbReference type="EMBL" id="JBJKBG010000003">
    <property type="protein sequence ID" value="KAL3746484.1"/>
    <property type="molecule type" value="Genomic_DNA"/>
</dbReference>
<accession>A0ABD3L475</accession>
<dbReference type="Gene3D" id="3.40.50.300">
    <property type="entry name" value="P-loop containing nucleotide triphosphate hydrolases"/>
    <property type="match status" value="1"/>
</dbReference>
<dbReference type="SUPFAM" id="SSF52200">
    <property type="entry name" value="Toll/Interleukin receptor TIR domain"/>
    <property type="match status" value="1"/>
</dbReference>
<sequence length="412" mass="46408">MLVLSGFVGDCSFEQDRPQMGLIAAVALITIILASMLCVLVPRQLTRVKKSRRSPEAMLSVEDVPPGYEYNVFLSFRGSDTRNNFTNCLYHRLRLAGVHVFLDNEELRVGKEIGGELLKALDKSRIYIPIFSKNYATSSWCLREVAHMNECTSKSGGKKEILPIFFDVDLDDIKLKTELYKKAIPKHKKKFGSNALRRWEDALVKVAHLKGWELKGRRHGELIELVVGEVLCKLNAKNVDMPENLVEDHQQIKAIIEKLDVDSDGVRFVGIHGIGGNGKTVLAKVVFNKVCSHFDGVCFLNNVRESLQHGPKSLQHRLIKLQKKLLASFGGLVIDDHIKDTGDGMNRIKRVCHTKKVLIVLDDLDKQEQLKRLAGKSDWFGSGSRIIFTTRNLEALKTRVESSSEEVPNQPK</sequence>
<keyword evidence="4" id="KW-1185">Reference proteome</keyword>
<dbReference type="InterPro" id="IPR027417">
    <property type="entry name" value="P-loop_NTPase"/>
</dbReference>
<name>A0ABD3L475_EUCGL</name>
<dbReference type="InterPro" id="IPR035897">
    <property type="entry name" value="Toll_tir_struct_dom_sf"/>
</dbReference>
<keyword evidence="1" id="KW-0472">Membrane</keyword>
<dbReference type="Proteomes" id="UP001634007">
    <property type="component" value="Unassembled WGS sequence"/>
</dbReference>
<dbReference type="PANTHER" id="PTHR11017:SF570">
    <property type="entry name" value="DISEASE RESISTANCE PROTEIN (TIR-NBS CLASS)-RELATED"/>
    <property type="match status" value="1"/>
</dbReference>
<dbReference type="InterPro" id="IPR000157">
    <property type="entry name" value="TIR_dom"/>
</dbReference>
<dbReference type="Pfam" id="PF01582">
    <property type="entry name" value="TIR"/>
    <property type="match status" value="1"/>
</dbReference>
<gene>
    <name evidence="3" type="ORF">ACJRO7_015447</name>
</gene>
<dbReference type="InterPro" id="IPR044974">
    <property type="entry name" value="Disease_R_plants"/>
</dbReference>
<feature type="transmembrane region" description="Helical" evidence="1">
    <location>
        <begin position="20"/>
        <end position="42"/>
    </location>
</feature>
<dbReference type="Gene3D" id="3.40.50.10140">
    <property type="entry name" value="Toll/interleukin-1 receptor homology (TIR) domain"/>
    <property type="match status" value="1"/>
</dbReference>
<evidence type="ECO:0000313" key="3">
    <source>
        <dbReference type="EMBL" id="KAL3746484.1"/>
    </source>
</evidence>